<reference evidence="3" key="1">
    <citation type="journal article" date="2023" name="Mol. Phylogenet. Evol.">
        <title>Genome-scale phylogeny and comparative genomics of the fungal order Sordariales.</title>
        <authorList>
            <person name="Hensen N."/>
            <person name="Bonometti L."/>
            <person name="Westerberg I."/>
            <person name="Brannstrom I.O."/>
            <person name="Guillou S."/>
            <person name="Cros-Aarteil S."/>
            <person name="Calhoun S."/>
            <person name="Haridas S."/>
            <person name="Kuo A."/>
            <person name="Mondo S."/>
            <person name="Pangilinan J."/>
            <person name="Riley R."/>
            <person name="LaButti K."/>
            <person name="Andreopoulos B."/>
            <person name="Lipzen A."/>
            <person name="Chen C."/>
            <person name="Yan M."/>
            <person name="Daum C."/>
            <person name="Ng V."/>
            <person name="Clum A."/>
            <person name="Steindorff A."/>
            <person name="Ohm R.A."/>
            <person name="Martin F."/>
            <person name="Silar P."/>
            <person name="Natvig D.O."/>
            <person name="Lalanne C."/>
            <person name="Gautier V."/>
            <person name="Ament-Velasquez S.L."/>
            <person name="Kruys A."/>
            <person name="Hutchinson M.I."/>
            <person name="Powell A.J."/>
            <person name="Barry K."/>
            <person name="Miller A.N."/>
            <person name="Grigoriev I.V."/>
            <person name="Debuchy R."/>
            <person name="Gladieux P."/>
            <person name="Hiltunen Thoren M."/>
            <person name="Johannesson H."/>
        </authorList>
    </citation>
    <scope>NUCLEOTIDE SEQUENCE [LARGE SCALE GENOMIC DNA]</scope>
    <source>
        <strain evidence="3">CBS 340.73</strain>
    </source>
</reference>
<organism evidence="2 3">
    <name type="scientific">Diplogelasinospora grovesii</name>
    <dbReference type="NCBI Taxonomy" id="303347"/>
    <lineage>
        <taxon>Eukaryota</taxon>
        <taxon>Fungi</taxon>
        <taxon>Dikarya</taxon>
        <taxon>Ascomycota</taxon>
        <taxon>Pezizomycotina</taxon>
        <taxon>Sordariomycetes</taxon>
        <taxon>Sordariomycetidae</taxon>
        <taxon>Sordariales</taxon>
        <taxon>Diplogelasinosporaceae</taxon>
        <taxon>Diplogelasinospora</taxon>
    </lineage>
</organism>
<comment type="caution">
    <text evidence="2">The sequence shown here is derived from an EMBL/GenBank/DDBJ whole genome shotgun (WGS) entry which is preliminary data.</text>
</comment>
<proteinExistence type="predicted"/>
<accession>A0AAN6N2T6</accession>
<dbReference type="Pfam" id="PF13521">
    <property type="entry name" value="AAA_28"/>
    <property type="match status" value="1"/>
</dbReference>
<gene>
    <name evidence="2" type="ORF">QBC46DRAFT_319758</name>
</gene>
<dbReference type="SUPFAM" id="SSF52540">
    <property type="entry name" value="P-loop containing nucleoside triphosphate hydrolases"/>
    <property type="match status" value="1"/>
</dbReference>
<name>A0AAN6N2T6_9PEZI</name>
<evidence type="ECO:0000313" key="2">
    <source>
        <dbReference type="EMBL" id="KAK3937349.1"/>
    </source>
</evidence>
<dbReference type="Gene3D" id="3.40.50.300">
    <property type="entry name" value="P-loop containing nucleotide triphosphate hydrolases"/>
    <property type="match status" value="1"/>
</dbReference>
<dbReference type="Proteomes" id="UP001303473">
    <property type="component" value="Unassembled WGS sequence"/>
</dbReference>
<feature type="domain" description="NadR/Ttd14 AAA" evidence="1">
    <location>
        <begin position="11"/>
        <end position="193"/>
    </location>
</feature>
<evidence type="ECO:0000313" key="3">
    <source>
        <dbReference type="Proteomes" id="UP001303473"/>
    </source>
</evidence>
<dbReference type="InterPro" id="IPR027417">
    <property type="entry name" value="P-loop_NTPase"/>
</dbReference>
<dbReference type="EMBL" id="MU853856">
    <property type="protein sequence ID" value="KAK3937349.1"/>
    <property type="molecule type" value="Genomic_DNA"/>
</dbReference>
<dbReference type="AlphaFoldDB" id="A0AAN6N2T6"/>
<evidence type="ECO:0000259" key="1">
    <source>
        <dbReference type="Pfam" id="PF13521"/>
    </source>
</evidence>
<protein>
    <submittedName>
        <fullName evidence="2">AAA domain-containing protein</fullName>
    </submittedName>
</protein>
<keyword evidence="3" id="KW-1185">Reference proteome</keyword>
<dbReference type="InterPro" id="IPR038727">
    <property type="entry name" value="NadR/Ttd14_AAA_dom"/>
</dbReference>
<sequence>MSNGKKTPSNIYIVGAQCTGKTTLVRELQAQFQASLSREATDNDIDESPQIISEVARAVLRQHRFATEDIRSSPERSLALQKLILAAQVDAEREALGKSSWFISDRSGIDPVVYARKYVGADAAREMMAQSTSWLELKDRMVGSLVTVCEAGATWLMDDGVRLMPEDRGDWLQFHDMFCELLDELGLPYFVLPCKMHSLSERVQFVLSKWHELQRT</sequence>